<gene>
    <name evidence="2" type="ORF">M406DRAFT_349207</name>
</gene>
<dbReference type="RefSeq" id="XP_040781377.1">
    <property type="nucleotide sequence ID" value="XM_040922452.1"/>
</dbReference>
<dbReference type="Pfam" id="PF14420">
    <property type="entry name" value="Clr5"/>
    <property type="match status" value="1"/>
</dbReference>
<dbReference type="AlphaFoldDB" id="A0A9P4YBN6"/>
<sequence>MPATQRNPPQGDGNDAIWHEHAARIRELYFDRKRPRKDCSLLAVKATMESEHGFPVFPKHIWEVKLKNTLGFRKKVQKNDWPRIHQHYEQRKIQGKESKILLNNELIEWRRAWKEMRRSGAVRHSSLKEPLSPLPPGIELRTPSPDLGVASLNTGTGPRVVPEVNWAILTQADQVRGKSINPFDSTHIKVHELGSPMMAADVIGTLRNIPDPKVRPCKYLADRALRETLWHPHGIIYYRALLIAIPKSKGHDHLLSYISVDLHRKWSKSFTVNL</sequence>
<protein>
    <recommendedName>
        <fullName evidence="1">Clr5 domain-containing protein</fullName>
    </recommendedName>
</protein>
<comment type="caution">
    <text evidence="2">The sequence shown here is derived from an EMBL/GenBank/DDBJ whole genome shotgun (WGS) entry which is preliminary data.</text>
</comment>
<organism evidence="2 3">
    <name type="scientific">Cryphonectria parasitica (strain ATCC 38755 / EP155)</name>
    <dbReference type="NCBI Taxonomy" id="660469"/>
    <lineage>
        <taxon>Eukaryota</taxon>
        <taxon>Fungi</taxon>
        <taxon>Dikarya</taxon>
        <taxon>Ascomycota</taxon>
        <taxon>Pezizomycotina</taxon>
        <taxon>Sordariomycetes</taxon>
        <taxon>Sordariomycetidae</taxon>
        <taxon>Diaporthales</taxon>
        <taxon>Cryphonectriaceae</taxon>
        <taxon>Cryphonectria-Endothia species complex</taxon>
        <taxon>Cryphonectria</taxon>
    </lineage>
</organism>
<dbReference type="OrthoDB" id="539213at2759"/>
<reference evidence="2" key="1">
    <citation type="journal article" date="2020" name="Phytopathology">
        <title>Genome sequence of the chestnut blight fungus Cryphonectria parasitica EP155: A fundamental resource for an archetypical invasive plant pathogen.</title>
        <authorList>
            <person name="Crouch J.A."/>
            <person name="Dawe A."/>
            <person name="Aerts A."/>
            <person name="Barry K."/>
            <person name="Churchill A.C.L."/>
            <person name="Grimwood J."/>
            <person name="Hillman B."/>
            <person name="Milgroom M.G."/>
            <person name="Pangilinan J."/>
            <person name="Smith M."/>
            <person name="Salamov A."/>
            <person name="Schmutz J."/>
            <person name="Yadav J."/>
            <person name="Grigoriev I.V."/>
            <person name="Nuss D."/>
        </authorList>
    </citation>
    <scope>NUCLEOTIDE SEQUENCE</scope>
    <source>
        <strain evidence="2">EP155</strain>
    </source>
</reference>
<keyword evidence="3" id="KW-1185">Reference proteome</keyword>
<feature type="domain" description="Clr5" evidence="1">
    <location>
        <begin position="16"/>
        <end position="55"/>
    </location>
</feature>
<dbReference type="InterPro" id="IPR025676">
    <property type="entry name" value="Clr5_dom"/>
</dbReference>
<dbReference type="GeneID" id="63839581"/>
<dbReference type="Proteomes" id="UP000803844">
    <property type="component" value="Unassembled WGS sequence"/>
</dbReference>
<proteinExistence type="predicted"/>
<evidence type="ECO:0000313" key="2">
    <source>
        <dbReference type="EMBL" id="KAF3770416.1"/>
    </source>
</evidence>
<dbReference type="EMBL" id="MU032344">
    <property type="protein sequence ID" value="KAF3770416.1"/>
    <property type="molecule type" value="Genomic_DNA"/>
</dbReference>
<accession>A0A9P4YBN6</accession>
<name>A0A9P4YBN6_CRYP1</name>
<evidence type="ECO:0000313" key="3">
    <source>
        <dbReference type="Proteomes" id="UP000803844"/>
    </source>
</evidence>
<evidence type="ECO:0000259" key="1">
    <source>
        <dbReference type="Pfam" id="PF14420"/>
    </source>
</evidence>